<protein>
    <submittedName>
        <fullName evidence="4">Class I peptide chain release factor (Modular protein)</fullName>
    </submittedName>
</protein>
<reference evidence="4 5" key="1">
    <citation type="journal article" date="2013" name="PLoS ONE">
        <title>The first genomic and proteomic characterization of a deep-sea sulfate reducer: insights into the piezophilic lifestyle of Desulfovibrio piezophilus.</title>
        <authorList>
            <person name="Pradel N."/>
            <person name="Ji B."/>
            <person name="Gimenez G."/>
            <person name="Talla E."/>
            <person name="Lenoble P."/>
            <person name="Garel M."/>
            <person name="Tamburini C."/>
            <person name="Fourquet P."/>
            <person name="Lebrun R."/>
            <person name="Bertin P."/>
            <person name="Denis Y."/>
            <person name="Pophillat M."/>
            <person name="Barbe V."/>
            <person name="Ollivier B."/>
            <person name="Dolla A."/>
        </authorList>
    </citation>
    <scope>NUCLEOTIDE SEQUENCE [LARGE SCALE GENOMIC DNA]</scope>
    <source>
        <strain evidence="5">DSM 10523 / SB164P1</strain>
    </source>
</reference>
<accession>M1WLZ4</accession>
<sequence>MWGVAKFSCSWHRAVMIRINDNLTLPDDEIRFINSRSSGPGGQHVNTTDTRVTLLFNIEKSRSLTPLQKVAIKGKLRRRIDKRGVFRVTSQKFRSQKTNKDSAIERFVELMQWALTPVMPRKDTAVPKSAKRRRLDRKRRTSERKQQRKTPNVRGEY</sequence>
<dbReference type="GO" id="GO:0003747">
    <property type="term" value="F:translation release factor activity"/>
    <property type="evidence" value="ECO:0007669"/>
    <property type="project" value="InterPro"/>
</dbReference>
<dbReference type="PANTHER" id="PTHR47814:SF1">
    <property type="entry name" value="PEPTIDYL-TRNA HYDROLASE ARFB"/>
    <property type="match status" value="1"/>
</dbReference>
<dbReference type="SUPFAM" id="SSF75620">
    <property type="entry name" value="Release factor"/>
    <property type="match status" value="1"/>
</dbReference>
<dbReference type="Pfam" id="PF00472">
    <property type="entry name" value="RF-1"/>
    <property type="match status" value="1"/>
</dbReference>
<evidence type="ECO:0000259" key="3">
    <source>
        <dbReference type="Pfam" id="PF00472"/>
    </source>
</evidence>
<organism evidence="4 5">
    <name type="scientific">Pseudodesulfovibrio piezophilus (strain DSM 21447 / JCM 15486 / C1TLV30)</name>
    <name type="common">Desulfovibrio piezophilus</name>
    <dbReference type="NCBI Taxonomy" id="1322246"/>
    <lineage>
        <taxon>Bacteria</taxon>
        <taxon>Pseudomonadati</taxon>
        <taxon>Thermodesulfobacteriota</taxon>
        <taxon>Desulfovibrionia</taxon>
        <taxon>Desulfovibrionales</taxon>
        <taxon>Desulfovibrionaceae</taxon>
    </lineage>
</organism>
<feature type="domain" description="Prokaryotic-type class I peptide chain release factors" evidence="3">
    <location>
        <begin position="23"/>
        <end position="148"/>
    </location>
</feature>
<keyword evidence="5" id="KW-1185">Reference proteome</keyword>
<dbReference type="NCBIfam" id="NF006718">
    <property type="entry name" value="PRK09256.1"/>
    <property type="match status" value="1"/>
</dbReference>
<dbReference type="GO" id="GO:0004045">
    <property type="term" value="F:peptidyl-tRNA hydrolase activity"/>
    <property type="evidence" value="ECO:0007669"/>
    <property type="project" value="TreeGrafter"/>
</dbReference>
<name>M1WLZ4_PSEP2</name>
<evidence type="ECO:0000256" key="1">
    <source>
        <dbReference type="ARBA" id="ARBA00010835"/>
    </source>
</evidence>
<dbReference type="PANTHER" id="PTHR47814">
    <property type="entry name" value="PEPTIDYL-TRNA HYDROLASE ARFB"/>
    <property type="match status" value="1"/>
</dbReference>
<dbReference type="GO" id="GO:0043022">
    <property type="term" value="F:ribosome binding"/>
    <property type="evidence" value="ECO:0007669"/>
    <property type="project" value="TreeGrafter"/>
</dbReference>
<dbReference type="KEGG" id="dpi:BN4_11480"/>
<dbReference type="InterPro" id="IPR000352">
    <property type="entry name" value="Pep_chain_release_fac_I"/>
</dbReference>
<evidence type="ECO:0000256" key="2">
    <source>
        <dbReference type="SAM" id="MobiDB-lite"/>
    </source>
</evidence>
<dbReference type="HOGENOM" id="CLU_089470_3_2_7"/>
<proteinExistence type="inferred from homology"/>
<dbReference type="eggNOG" id="COG1186">
    <property type="taxonomic scope" value="Bacteria"/>
</dbReference>
<feature type="region of interest" description="Disordered" evidence="2">
    <location>
        <begin position="121"/>
        <end position="157"/>
    </location>
</feature>
<gene>
    <name evidence="4" type="ordered locus">BN4_11480</name>
</gene>
<dbReference type="BioCyc" id="DPIE1322246:BN4_RS07435-MONOMER"/>
<dbReference type="GO" id="GO:0072344">
    <property type="term" value="P:rescue of stalled ribosome"/>
    <property type="evidence" value="ECO:0007669"/>
    <property type="project" value="TreeGrafter"/>
</dbReference>
<dbReference type="InterPro" id="IPR045853">
    <property type="entry name" value="Pep_chain_release_fac_I_sf"/>
</dbReference>
<evidence type="ECO:0000313" key="5">
    <source>
        <dbReference type="Proteomes" id="UP000011724"/>
    </source>
</evidence>
<dbReference type="STRING" id="1322246.BN4_11480"/>
<dbReference type="Proteomes" id="UP000011724">
    <property type="component" value="Chromosome"/>
</dbReference>
<evidence type="ECO:0000313" key="4">
    <source>
        <dbReference type="EMBL" id="CCH48715.1"/>
    </source>
</evidence>
<dbReference type="PATRIC" id="fig|879567.3.peg.1546"/>
<dbReference type="AlphaFoldDB" id="M1WLZ4"/>
<feature type="compositionally biased region" description="Basic residues" evidence="2">
    <location>
        <begin position="129"/>
        <end position="148"/>
    </location>
</feature>
<comment type="similarity">
    <text evidence="1">Belongs to the prokaryotic/mitochondrial release factor family.</text>
</comment>
<dbReference type="Gene3D" id="3.30.160.20">
    <property type="match status" value="1"/>
</dbReference>
<reference evidence="5" key="2">
    <citation type="journal article" date="2013" name="Stand. Genomic Sci.">
        <title>Complete genome sequence of Desulfocapsa sulfexigens, a marine deltaproteobacterium specialized in disproportionating inorganic sulfur compounds.</title>
        <authorList>
            <person name="Finster K.W."/>
            <person name="Kjeldsen K.U."/>
            <person name="Kube M."/>
            <person name="Reinhardt R."/>
            <person name="Mussmann M."/>
            <person name="Amann R."/>
            <person name="Schreiber L."/>
        </authorList>
    </citation>
    <scope>NUCLEOTIDE SEQUENCE [LARGE SCALE GENOMIC DNA]</scope>
    <source>
        <strain evidence="5">DSM 10523 / SB164P1</strain>
    </source>
</reference>
<dbReference type="EMBL" id="FO203427">
    <property type="protein sequence ID" value="CCH48715.1"/>
    <property type="molecule type" value="Genomic_DNA"/>
</dbReference>